<keyword evidence="2" id="KW-0067">ATP-binding</keyword>
<reference evidence="4" key="1">
    <citation type="journal article" date="2021" name="PeerJ">
        <title>Extensive microbial diversity within the chicken gut microbiome revealed by metagenomics and culture.</title>
        <authorList>
            <person name="Gilroy R."/>
            <person name="Ravi A."/>
            <person name="Getino M."/>
            <person name="Pursley I."/>
            <person name="Horton D.L."/>
            <person name="Alikhan N.F."/>
            <person name="Baker D."/>
            <person name="Gharbi K."/>
            <person name="Hall N."/>
            <person name="Watson M."/>
            <person name="Adriaenssens E.M."/>
            <person name="Foster-Nyarko E."/>
            <person name="Jarju S."/>
            <person name="Secka A."/>
            <person name="Antonio M."/>
            <person name="Oren A."/>
            <person name="Chaudhuri R.R."/>
            <person name="La Ragione R."/>
            <person name="Hildebrand F."/>
            <person name="Pallen M.J."/>
        </authorList>
    </citation>
    <scope>NUCLEOTIDE SEQUENCE</scope>
    <source>
        <strain evidence="4">CHK185-1770</strain>
    </source>
</reference>
<dbReference type="Pfam" id="PF01656">
    <property type="entry name" value="CbiA"/>
    <property type="match status" value="1"/>
</dbReference>
<dbReference type="InterPro" id="IPR002586">
    <property type="entry name" value="CobQ/CobB/MinD/ParA_Nub-bd_dom"/>
</dbReference>
<dbReference type="GO" id="GO:0016887">
    <property type="term" value="F:ATP hydrolysis activity"/>
    <property type="evidence" value="ECO:0007669"/>
    <property type="project" value="TreeGrafter"/>
</dbReference>
<evidence type="ECO:0000256" key="2">
    <source>
        <dbReference type="ARBA" id="ARBA00022840"/>
    </source>
</evidence>
<dbReference type="Proteomes" id="UP000826793">
    <property type="component" value="Unassembled WGS sequence"/>
</dbReference>
<dbReference type="GO" id="GO:0009898">
    <property type="term" value="C:cytoplasmic side of plasma membrane"/>
    <property type="evidence" value="ECO:0007669"/>
    <property type="project" value="TreeGrafter"/>
</dbReference>
<evidence type="ECO:0000259" key="3">
    <source>
        <dbReference type="Pfam" id="PF01656"/>
    </source>
</evidence>
<comment type="caution">
    <text evidence="4">The sequence shown here is derived from an EMBL/GenBank/DDBJ whole genome shotgun (WGS) entry which is preliminary data.</text>
</comment>
<dbReference type="InterPro" id="IPR027417">
    <property type="entry name" value="P-loop_NTPase"/>
</dbReference>
<organism evidence="4 5">
    <name type="scientific">Candidatus Acutalibacter pullicola</name>
    <dbReference type="NCBI Taxonomy" id="2838417"/>
    <lineage>
        <taxon>Bacteria</taxon>
        <taxon>Bacillati</taxon>
        <taxon>Bacillota</taxon>
        <taxon>Clostridia</taxon>
        <taxon>Eubacteriales</taxon>
        <taxon>Acutalibacteraceae</taxon>
        <taxon>Acutalibacter</taxon>
    </lineage>
</organism>
<keyword evidence="1" id="KW-0547">Nucleotide-binding</keyword>
<evidence type="ECO:0000313" key="4">
    <source>
        <dbReference type="EMBL" id="HJB97622.1"/>
    </source>
</evidence>
<dbReference type="Gene3D" id="3.40.50.300">
    <property type="entry name" value="P-loop containing nucleotide triphosphate hydrolases"/>
    <property type="match status" value="1"/>
</dbReference>
<dbReference type="GO" id="GO:0051782">
    <property type="term" value="P:negative regulation of cell division"/>
    <property type="evidence" value="ECO:0007669"/>
    <property type="project" value="TreeGrafter"/>
</dbReference>
<dbReference type="GO" id="GO:0005829">
    <property type="term" value="C:cytosol"/>
    <property type="evidence" value="ECO:0007669"/>
    <property type="project" value="TreeGrafter"/>
</dbReference>
<proteinExistence type="predicted"/>
<dbReference type="AlphaFoldDB" id="A0A9D2SFQ8"/>
<dbReference type="EMBL" id="DWXG01000031">
    <property type="protein sequence ID" value="HJB97622.1"/>
    <property type="molecule type" value="Genomic_DNA"/>
</dbReference>
<dbReference type="GO" id="GO:0005524">
    <property type="term" value="F:ATP binding"/>
    <property type="evidence" value="ECO:0007669"/>
    <property type="project" value="UniProtKB-KW"/>
</dbReference>
<dbReference type="PANTHER" id="PTHR43384:SF6">
    <property type="entry name" value="SEPTUM SITE-DETERMINING PROTEIN MIND HOMOLOG, CHLOROPLASTIC"/>
    <property type="match status" value="1"/>
</dbReference>
<sequence>MGIATVITSGKGGVGKSTVTVGLGRALAQRGRRVLLVDCDAGLRSLDRMTGVEEQLVFDIADVVFARCAPVEAIYPCGEEGLFLLPAPSSGEHMIRPGVMKKLVPLLKQYYDHVLLDSPAGVGMGFRSAACGADRALVVCSPDPVSVRGAGAVRELLGKLAIQDMRLVINRLNRELFWETGVYGDLDSVLDSAGIRLLGVVPEDVSLAAAFLQGRGAPERSRGRLALCRLAGRLEGEKIPLSDAF</sequence>
<feature type="domain" description="CobQ/CobB/MinD/ParA nucleotide binding" evidence="3">
    <location>
        <begin position="6"/>
        <end position="214"/>
    </location>
</feature>
<evidence type="ECO:0000313" key="5">
    <source>
        <dbReference type="Proteomes" id="UP000826793"/>
    </source>
</evidence>
<dbReference type="InterPro" id="IPR050625">
    <property type="entry name" value="ParA/MinD_ATPase"/>
</dbReference>
<protein>
    <submittedName>
        <fullName evidence="4">AAA family ATPase</fullName>
    </submittedName>
</protein>
<accession>A0A9D2SFQ8</accession>
<dbReference type="PANTHER" id="PTHR43384">
    <property type="entry name" value="SEPTUM SITE-DETERMINING PROTEIN MIND HOMOLOG, CHLOROPLASTIC-RELATED"/>
    <property type="match status" value="1"/>
</dbReference>
<gene>
    <name evidence="4" type="ORF">H9710_03480</name>
</gene>
<evidence type="ECO:0000256" key="1">
    <source>
        <dbReference type="ARBA" id="ARBA00022741"/>
    </source>
</evidence>
<dbReference type="SUPFAM" id="SSF52540">
    <property type="entry name" value="P-loop containing nucleoside triphosphate hydrolases"/>
    <property type="match status" value="1"/>
</dbReference>
<reference evidence="4" key="2">
    <citation type="submission" date="2021-04" db="EMBL/GenBank/DDBJ databases">
        <authorList>
            <person name="Gilroy R."/>
        </authorList>
    </citation>
    <scope>NUCLEOTIDE SEQUENCE</scope>
    <source>
        <strain evidence="4">CHK185-1770</strain>
    </source>
</reference>
<name>A0A9D2SFQ8_9FIRM</name>